<dbReference type="EMBL" id="JAKELL010000002">
    <property type="protein sequence ID" value="KAH9000485.1"/>
    <property type="molecule type" value="Genomic_DNA"/>
</dbReference>
<feature type="domain" description="DUF6570" evidence="1">
    <location>
        <begin position="26"/>
        <end position="82"/>
    </location>
</feature>
<accession>A0AAD4LR85</accession>
<dbReference type="Proteomes" id="UP001201163">
    <property type="component" value="Unassembled WGS sequence"/>
</dbReference>
<evidence type="ECO:0000313" key="2">
    <source>
        <dbReference type="EMBL" id="KAH9000485.1"/>
    </source>
</evidence>
<evidence type="ECO:0000259" key="1">
    <source>
        <dbReference type="Pfam" id="PF20209"/>
    </source>
</evidence>
<dbReference type="InterPro" id="IPR046700">
    <property type="entry name" value="DUF6570"/>
</dbReference>
<dbReference type="AlphaFoldDB" id="A0AAD4LR85"/>
<organism evidence="2 3">
    <name type="scientific">Lactarius akahatsu</name>
    <dbReference type="NCBI Taxonomy" id="416441"/>
    <lineage>
        <taxon>Eukaryota</taxon>
        <taxon>Fungi</taxon>
        <taxon>Dikarya</taxon>
        <taxon>Basidiomycota</taxon>
        <taxon>Agaricomycotina</taxon>
        <taxon>Agaricomycetes</taxon>
        <taxon>Russulales</taxon>
        <taxon>Russulaceae</taxon>
        <taxon>Lactarius</taxon>
    </lineage>
</organism>
<proteinExistence type="predicted"/>
<protein>
    <recommendedName>
        <fullName evidence="1">DUF6570 domain-containing protein</fullName>
    </recommendedName>
</protein>
<comment type="caution">
    <text evidence="2">The sequence shown here is derived from an EMBL/GenBank/DDBJ whole genome shotgun (WGS) entry which is preliminary data.</text>
</comment>
<dbReference type="Pfam" id="PF20209">
    <property type="entry name" value="DUF6570"/>
    <property type="match status" value="1"/>
</dbReference>
<reference evidence="2" key="1">
    <citation type="submission" date="2022-01" db="EMBL/GenBank/DDBJ databases">
        <title>Comparative genomics reveals a dynamic genome evolution in the ectomycorrhizal milk-cap (Lactarius) mushrooms.</title>
        <authorList>
            <consortium name="DOE Joint Genome Institute"/>
            <person name="Lebreton A."/>
            <person name="Tang N."/>
            <person name="Kuo A."/>
            <person name="LaButti K."/>
            <person name="Drula E."/>
            <person name="Barry K."/>
            <person name="Clum A."/>
            <person name="Lipzen A."/>
            <person name="Mousain D."/>
            <person name="Ng V."/>
            <person name="Wang R."/>
            <person name="Wang X."/>
            <person name="Dai Y."/>
            <person name="Henrissat B."/>
            <person name="Grigoriev I.V."/>
            <person name="Guerin-Laguette A."/>
            <person name="Yu F."/>
            <person name="Martin F.M."/>
        </authorList>
    </citation>
    <scope>NUCLEOTIDE SEQUENCE</scope>
    <source>
        <strain evidence="2">QP</strain>
    </source>
</reference>
<sequence>MLLERNNNSLGRYENGTPFANVCGSCTPALSLANGLWIGDVPPLLNILTLPEQILIARYFPAAYIVKLYPKKRERVTGHQQVCRVDYEGTSLRIV</sequence>
<gene>
    <name evidence="2" type="ORF">EDB92DRAFT_1831586</name>
</gene>
<name>A0AAD4LR85_9AGAM</name>
<keyword evidence="3" id="KW-1185">Reference proteome</keyword>
<evidence type="ECO:0000313" key="3">
    <source>
        <dbReference type="Proteomes" id="UP001201163"/>
    </source>
</evidence>